<dbReference type="Pfam" id="PF02538">
    <property type="entry name" value="Hydantoinase_B"/>
    <property type="match status" value="1"/>
</dbReference>
<protein>
    <recommendedName>
        <fullName evidence="8">5-oxoprolinase</fullName>
    </recommendedName>
</protein>
<dbReference type="GO" id="GO:0006749">
    <property type="term" value="P:glutathione metabolic process"/>
    <property type="evidence" value="ECO:0007669"/>
    <property type="project" value="TreeGrafter"/>
</dbReference>
<evidence type="ECO:0008006" key="8">
    <source>
        <dbReference type="Google" id="ProtNLM"/>
    </source>
</evidence>
<evidence type="ECO:0000259" key="3">
    <source>
        <dbReference type="Pfam" id="PF02538"/>
    </source>
</evidence>
<dbReference type="GO" id="GO:0017168">
    <property type="term" value="F:5-oxoprolinase (ATP-hydrolyzing) activity"/>
    <property type="evidence" value="ECO:0007669"/>
    <property type="project" value="TreeGrafter"/>
</dbReference>
<proteinExistence type="inferred from homology"/>
<dbReference type="InterPro" id="IPR045079">
    <property type="entry name" value="Oxoprolinase-like"/>
</dbReference>
<dbReference type="InterPro" id="IPR049517">
    <property type="entry name" value="ACX-like_C"/>
</dbReference>
<dbReference type="InterPro" id="IPR003692">
    <property type="entry name" value="Hydantoinase_B"/>
</dbReference>
<evidence type="ECO:0000256" key="1">
    <source>
        <dbReference type="ARBA" id="ARBA00010403"/>
    </source>
</evidence>
<name>A0A9N9U8V3_9HYPO</name>
<feature type="domain" description="Hydantoinase/oxoprolinase N-terminal" evidence="4">
    <location>
        <begin position="12"/>
        <end position="225"/>
    </location>
</feature>
<feature type="domain" description="Hydantoinase A/oxoprolinase" evidence="2">
    <location>
        <begin position="244"/>
        <end position="539"/>
    </location>
</feature>
<dbReference type="PANTHER" id="PTHR11365">
    <property type="entry name" value="5-OXOPROLINASE RELATED"/>
    <property type="match status" value="1"/>
</dbReference>
<gene>
    <name evidence="6" type="ORF">CBYS24578_00017405</name>
</gene>
<sequence>MGSTPENQLKLRIAIDRGGTFTDVHAYVPGSDHEQVFKLLSVDPRNYKDAPTEGIRRALSKFRNTTIPRDELIDTHDIESIRMGTTIATNALLERQGERVALLTTRGFRDLLLIGNQARPHIFDLSVQKLQNLYDKVVEVEERVTMEEFLENPEKQPIDISQDDALVEGVTGEVVRIIKTPNIEEIQRQLEALKAEGFSSLAVCFMHSYLYTKHEDQVAKLARDMGFDVSVSSELQPTIKMVPRGNSAAADAYLSPLIKRYVANFGTGFKGGLEAIADKLLFMQSDGGLCLWHKFSGLRAILSGPAGGVIGYAQSCFDEETRHPLLGFDMGGTSTDVSRFSGTYEHVFETETAEVTLQVPQLDINTVAAGGGSILHWKNGLFAIGPDSAGAHPGPVCYRKGGPLTVTDANLFLGRLLPEYFPSIFGPNEDEPLDYNATVKAFDEMTAKINAEEKMSLTPEEVASGFLRVANEGMSRPIRSLTEGRGIRTADHTLVTFGGAGGQHACDVAEALGITRSAIHRFSSILSAYGIALGDLTHEVQQPRTDTLSHMAEAGLEAKFRPLVEEGGAVLASQGFTDEDIRHELFLNLRYKGTNSSLMVRKPVSSWDFASVFTQQHRDEFGFTLDREILVDDIRVRVVGKTTGNKFQSISQALAAVTTKNLSPSKSAKKTRLYTAGGWHDVPLYKLDDLSSGDCITGPAVILDQTQTILVQPKWIATVLSRHLLLDKGQPEPSSGGSKIEEADDKVDPVQLSVFGHRFMSIAEQMGKSLQKTSVSINIKERLDYSCAIFSSRGGLVANAPHIPCHLGAMSFAVSYQAEKWGNRLRPGDVLVSNHPIAGGSHLPDINVITPVIDEATNEVLFWVASRAHHADIGGIRAGSMPPDSKEIWQEGASFTSFKLIDQGRWNEEELSEIMLTKPASYPGCTGTRTWNDNVSDLKAQAAANLKGIRLIQECIREYGLPTVQKYMVGIQHNAEKVVRNLLRRVYDEFYGLPLEAVDYLDDGSTMCLKVSIDRDAGSATFDFTGTTGETYGNLNAPRAITFSAIIYVLRSLVNEDIPLNQGCLAPINVILPNGTFLSPSAGAATVGGNTDTSQRVTDLVLQAFQAAAASQGTCNNLTFGYGGEVVDGKVKPGFGYYETIAGGSGAGPNWVGQSGVHVHMTNTRITDPESLEKRYPCILHEFSIRRGSGGSGKYPGGDGCIRDIEFRREVEVSVLSERRTIPPPGIQGGGPGKRGENIWVRHDEFGTREVMLGPRNTCNMKKGDRIIIRSPGGGGYGKAD</sequence>
<feature type="domain" description="Hydantoinase B/oxoprolinase" evidence="3">
    <location>
        <begin position="748"/>
        <end position="1279"/>
    </location>
</feature>
<evidence type="ECO:0000313" key="6">
    <source>
        <dbReference type="EMBL" id="CAG9981781.1"/>
    </source>
</evidence>
<keyword evidence="7" id="KW-1185">Reference proteome</keyword>
<dbReference type="GO" id="GO:0005829">
    <property type="term" value="C:cytosol"/>
    <property type="evidence" value="ECO:0007669"/>
    <property type="project" value="TreeGrafter"/>
</dbReference>
<evidence type="ECO:0000259" key="5">
    <source>
        <dbReference type="Pfam" id="PF19278"/>
    </source>
</evidence>
<dbReference type="PANTHER" id="PTHR11365:SF2">
    <property type="entry name" value="5-OXOPROLINASE"/>
    <property type="match status" value="1"/>
</dbReference>
<comment type="caution">
    <text evidence="6">The sequence shown here is derived from an EMBL/GenBank/DDBJ whole genome shotgun (WGS) entry which is preliminary data.</text>
</comment>
<dbReference type="EMBL" id="CABFNO020001327">
    <property type="protein sequence ID" value="CAG9981781.1"/>
    <property type="molecule type" value="Genomic_DNA"/>
</dbReference>
<dbReference type="InterPro" id="IPR002821">
    <property type="entry name" value="Hydantoinase_A"/>
</dbReference>
<feature type="domain" description="Acetophenone carboxylase-like C-terminal" evidence="5">
    <location>
        <begin position="551"/>
        <end position="726"/>
    </location>
</feature>
<evidence type="ECO:0000259" key="2">
    <source>
        <dbReference type="Pfam" id="PF01968"/>
    </source>
</evidence>
<comment type="similarity">
    <text evidence="1">Belongs to the oxoprolinase family.</text>
</comment>
<dbReference type="Pfam" id="PF19278">
    <property type="entry name" value="Hydant_A_C"/>
    <property type="match status" value="1"/>
</dbReference>
<accession>A0A9N9U8V3</accession>
<reference evidence="7" key="1">
    <citation type="submission" date="2019-06" db="EMBL/GenBank/DDBJ databases">
        <authorList>
            <person name="Broberg M."/>
        </authorList>
    </citation>
    <scope>NUCLEOTIDE SEQUENCE [LARGE SCALE GENOMIC DNA]</scope>
</reference>
<dbReference type="Pfam" id="PF01968">
    <property type="entry name" value="Hydantoinase_A"/>
    <property type="match status" value="1"/>
</dbReference>
<dbReference type="Pfam" id="PF05378">
    <property type="entry name" value="Hydant_A_N"/>
    <property type="match status" value="1"/>
</dbReference>
<evidence type="ECO:0000313" key="7">
    <source>
        <dbReference type="Proteomes" id="UP000754883"/>
    </source>
</evidence>
<reference evidence="6 7" key="2">
    <citation type="submission" date="2021-10" db="EMBL/GenBank/DDBJ databases">
        <authorList>
            <person name="Piombo E."/>
        </authorList>
    </citation>
    <scope>NUCLEOTIDE SEQUENCE [LARGE SCALE GENOMIC DNA]</scope>
</reference>
<evidence type="ECO:0000259" key="4">
    <source>
        <dbReference type="Pfam" id="PF05378"/>
    </source>
</evidence>
<dbReference type="InterPro" id="IPR008040">
    <property type="entry name" value="Hydant_A_N"/>
</dbReference>
<dbReference type="Proteomes" id="UP000754883">
    <property type="component" value="Unassembled WGS sequence"/>
</dbReference>
<organism evidence="6 7">
    <name type="scientific">Clonostachys byssicola</name>
    <dbReference type="NCBI Taxonomy" id="160290"/>
    <lineage>
        <taxon>Eukaryota</taxon>
        <taxon>Fungi</taxon>
        <taxon>Dikarya</taxon>
        <taxon>Ascomycota</taxon>
        <taxon>Pezizomycotina</taxon>
        <taxon>Sordariomycetes</taxon>
        <taxon>Hypocreomycetidae</taxon>
        <taxon>Hypocreales</taxon>
        <taxon>Bionectriaceae</taxon>
        <taxon>Clonostachys</taxon>
    </lineage>
</organism>
<dbReference type="OrthoDB" id="3643at2759"/>